<dbReference type="Pfam" id="PF06232">
    <property type="entry name" value="ATS3"/>
    <property type="match status" value="1"/>
</dbReference>
<reference evidence="2" key="1">
    <citation type="submission" date="2023-10" db="EMBL/GenBank/DDBJ databases">
        <title>Chromosome-level genome of the transformable northern wattle, Acacia crassicarpa.</title>
        <authorList>
            <person name="Massaro I."/>
            <person name="Sinha N.R."/>
            <person name="Poethig S."/>
            <person name="Leichty A.R."/>
        </authorList>
    </citation>
    <scope>NUCLEOTIDE SEQUENCE</scope>
    <source>
        <strain evidence="2">Acra3RX</strain>
        <tissue evidence="2">Leaf</tissue>
    </source>
</reference>
<feature type="chain" id="PRO_5041994012" evidence="1">
    <location>
        <begin position="26"/>
        <end position="189"/>
    </location>
</feature>
<keyword evidence="3" id="KW-1185">Reference proteome</keyword>
<dbReference type="EMBL" id="JAWXYG010000006">
    <property type="protein sequence ID" value="KAK4270310.1"/>
    <property type="molecule type" value="Genomic_DNA"/>
</dbReference>
<evidence type="ECO:0000256" key="1">
    <source>
        <dbReference type="SAM" id="SignalP"/>
    </source>
</evidence>
<sequence>MEKICGGPCFLYFTLLLLLPLLLTAEQIFPSQIKKNCTYVITIETTCMVGAETSNRVSLRFGDTNSNEIVVRHLNTKLLRKVDPLQSEVVDVNMARRPFQACMVDQFVVTAPCVDSSICRLYLKMIGSDEWRPGFAQVRVLGASSHLSSGFFHFRRFMPRYVWHGADVCDREVTPFGLSNKTNVYVKIP</sequence>
<gene>
    <name evidence="2" type="ORF">QN277_023360</name>
</gene>
<evidence type="ECO:0000313" key="2">
    <source>
        <dbReference type="EMBL" id="KAK4270310.1"/>
    </source>
</evidence>
<organism evidence="2 3">
    <name type="scientific">Acacia crassicarpa</name>
    <name type="common">northern wattle</name>
    <dbReference type="NCBI Taxonomy" id="499986"/>
    <lineage>
        <taxon>Eukaryota</taxon>
        <taxon>Viridiplantae</taxon>
        <taxon>Streptophyta</taxon>
        <taxon>Embryophyta</taxon>
        <taxon>Tracheophyta</taxon>
        <taxon>Spermatophyta</taxon>
        <taxon>Magnoliopsida</taxon>
        <taxon>eudicotyledons</taxon>
        <taxon>Gunneridae</taxon>
        <taxon>Pentapetalae</taxon>
        <taxon>rosids</taxon>
        <taxon>fabids</taxon>
        <taxon>Fabales</taxon>
        <taxon>Fabaceae</taxon>
        <taxon>Caesalpinioideae</taxon>
        <taxon>mimosoid clade</taxon>
        <taxon>Acacieae</taxon>
        <taxon>Acacia</taxon>
    </lineage>
</organism>
<accession>A0AAE1MMX9</accession>
<keyword evidence="1" id="KW-0732">Signal</keyword>
<comment type="caution">
    <text evidence="2">The sequence shown here is derived from an EMBL/GenBank/DDBJ whole genome shotgun (WGS) entry which is preliminary data.</text>
</comment>
<proteinExistence type="predicted"/>
<dbReference type="InterPro" id="IPR036392">
    <property type="entry name" value="PLAT/LH2_dom_sf"/>
</dbReference>
<dbReference type="SUPFAM" id="SSF49723">
    <property type="entry name" value="Lipase/lipooxygenase domain (PLAT/LH2 domain)"/>
    <property type="match status" value="1"/>
</dbReference>
<dbReference type="PANTHER" id="PTHR31718">
    <property type="entry name" value="PLAT DOMAIN-CONTAINING PROTEIN"/>
    <property type="match status" value="1"/>
</dbReference>
<dbReference type="InterPro" id="IPR010417">
    <property type="entry name" value="Embryo-specific_ATS3"/>
</dbReference>
<dbReference type="Proteomes" id="UP001293593">
    <property type="component" value="Unassembled WGS sequence"/>
</dbReference>
<feature type="signal peptide" evidence="1">
    <location>
        <begin position="1"/>
        <end position="25"/>
    </location>
</feature>
<dbReference type="PANTHER" id="PTHR31718:SF30">
    <property type="entry name" value="EMBRYO-SPECIFIC PROTEIN ATS3A-LIKE"/>
    <property type="match status" value="1"/>
</dbReference>
<protein>
    <submittedName>
        <fullName evidence="2">Uncharacterized protein</fullName>
    </submittedName>
</protein>
<dbReference type="AlphaFoldDB" id="A0AAE1MMX9"/>
<evidence type="ECO:0000313" key="3">
    <source>
        <dbReference type="Proteomes" id="UP001293593"/>
    </source>
</evidence>
<name>A0AAE1MMX9_9FABA</name>